<accession>A0ABQ7GK57</accession>
<sequence>MLWGSLLGHAHCRQGGIQRLCVQCDCIVYQAQAQSENRPAGCMSLVLMAAAWFLELVILGGQTLPSMRSSCAACWMPLVCERLWGRALLHLSLPLTAGVSVGMGVGVTRTHKVMPFSSSVRAVSRCCGQAPEKVLRP</sequence>
<evidence type="ECO:0000313" key="1">
    <source>
        <dbReference type="EMBL" id="KAF5835003.1"/>
    </source>
</evidence>
<proteinExistence type="predicted"/>
<keyword evidence="2" id="KW-1185">Reference proteome</keyword>
<comment type="caution">
    <text evidence="1">The sequence shown here is derived from an EMBL/GenBank/DDBJ whole genome shotgun (WGS) entry which is preliminary data.</text>
</comment>
<protein>
    <recommendedName>
        <fullName evidence="3">Encoded protein</fullName>
    </recommendedName>
</protein>
<name>A0ABQ7GK57_DUNSA</name>
<dbReference type="Proteomes" id="UP000815325">
    <property type="component" value="Unassembled WGS sequence"/>
</dbReference>
<organism evidence="1 2">
    <name type="scientific">Dunaliella salina</name>
    <name type="common">Green alga</name>
    <name type="synonym">Protococcus salinus</name>
    <dbReference type="NCBI Taxonomy" id="3046"/>
    <lineage>
        <taxon>Eukaryota</taxon>
        <taxon>Viridiplantae</taxon>
        <taxon>Chlorophyta</taxon>
        <taxon>core chlorophytes</taxon>
        <taxon>Chlorophyceae</taxon>
        <taxon>CS clade</taxon>
        <taxon>Chlamydomonadales</taxon>
        <taxon>Dunaliellaceae</taxon>
        <taxon>Dunaliella</taxon>
    </lineage>
</organism>
<gene>
    <name evidence="1" type="ORF">DUNSADRAFT_8060</name>
</gene>
<evidence type="ECO:0000313" key="2">
    <source>
        <dbReference type="Proteomes" id="UP000815325"/>
    </source>
</evidence>
<dbReference type="EMBL" id="MU069727">
    <property type="protein sequence ID" value="KAF5835003.1"/>
    <property type="molecule type" value="Genomic_DNA"/>
</dbReference>
<evidence type="ECO:0008006" key="3">
    <source>
        <dbReference type="Google" id="ProtNLM"/>
    </source>
</evidence>
<reference evidence="1" key="1">
    <citation type="submission" date="2017-08" db="EMBL/GenBank/DDBJ databases">
        <authorList>
            <person name="Polle J.E."/>
            <person name="Barry K."/>
            <person name="Cushman J."/>
            <person name="Schmutz J."/>
            <person name="Tran D."/>
            <person name="Hathwaick L.T."/>
            <person name="Yim W.C."/>
            <person name="Jenkins J."/>
            <person name="Mckie-Krisberg Z.M."/>
            <person name="Prochnik S."/>
            <person name="Lindquist E."/>
            <person name="Dockter R.B."/>
            <person name="Adam C."/>
            <person name="Molina H."/>
            <person name="Bunkerborg J."/>
            <person name="Jin E."/>
            <person name="Buchheim M."/>
            <person name="Magnuson J."/>
        </authorList>
    </citation>
    <scope>NUCLEOTIDE SEQUENCE</scope>
    <source>
        <strain evidence="1">CCAP 19/18</strain>
    </source>
</reference>